<comment type="caution">
    <text evidence="1">The sequence shown here is derived from an EMBL/GenBank/DDBJ whole genome shotgun (WGS) entry which is preliminary data.</text>
</comment>
<dbReference type="EMBL" id="CM056743">
    <property type="protein sequence ID" value="KAJ8671465.1"/>
    <property type="molecule type" value="Genomic_DNA"/>
</dbReference>
<keyword evidence="2" id="KW-1185">Reference proteome</keyword>
<proteinExistence type="predicted"/>
<reference evidence="1" key="1">
    <citation type="submission" date="2023-04" db="EMBL/GenBank/DDBJ databases">
        <title>A chromosome-level genome assembly of the parasitoid wasp Eretmocerus hayati.</title>
        <authorList>
            <person name="Zhong Y."/>
            <person name="Liu S."/>
            <person name="Liu Y."/>
        </authorList>
    </citation>
    <scope>NUCLEOTIDE SEQUENCE</scope>
    <source>
        <strain evidence="1">ZJU_SS_LIU_2023</strain>
    </source>
</reference>
<evidence type="ECO:0000313" key="1">
    <source>
        <dbReference type="EMBL" id="KAJ8671465.1"/>
    </source>
</evidence>
<protein>
    <submittedName>
        <fullName evidence="1">Uncharacterized protein</fullName>
    </submittedName>
</protein>
<sequence>MRSRNSLFLNVPETNNQATDLGIICDMLENIPVDTRYLSIMRIGNPSRDHMRPIVVTFSNNQDPHLVMKNSKEILGKAAIGFDKTKNQQAKYEEIAAALKTRMGNGEEDLAIRYLKGIPTIVTTTVSALGQQNPSASAKFP</sequence>
<organism evidence="1 2">
    <name type="scientific">Eretmocerus hayati</name>
    <dbReference type="NCBI Taxonomy" id="131215"/>
    <lineage>
        <taxon>Eukaryota</taxon>
        <taxon>Metazoa</taxon>
        <taxon>Ecdysozoa</taxon>
        <taxon>Arthropoda</taxon>
        <taxon>Hexapoda</taxon>
        <taxon>Insecta</taxon>
        <taxon>Pterygota</taxon>
        <taxon>Neoptera</taxon>
        <taxon>Endopterygota</taxon>
        <taxon>Hymenoptera</taxon>
        <taxon>Apocrita</taxon>
        <taxon>Proctotrupomorpha</taxon>
        <taxon>Chalcidoidea</taxon>
        <taxon>Aphelinidae</taxon>
        <taxon>Aphelininae</taxon>
        <taxon>Eretmocerus</taxon>
    </lineage>
</organism>
<gene>
    <name evidence="1" type="ORF">QAD02_002724</name>
</gene>
<name>A0ACC2NJU8_9HYME</name>
<dbReference type="Proteomes" id="UP001239111">
    <property type="component" value="Chromosome 3"/>
</dbReference>
<accession>A0ACC2NJU8</accession>
<evidence type="ECO:0000313" key="2">
    <source>
        <dbReference type="Proteomes" id="UP001239111"/>
    </source>
</evidence>